<feature type="transmembrane region" description="Helical" evidence="1">
    <location>
        <begin position="866"/>
        <end position="888"/>
    </location>
</feature>
<feature type="transmembrane region" description="Helical" evidence="1">
    <location>
        <begin position="836"/>
        <end position="859"/>
    </location>
</feature>
<dbReference type="PANTHER" id="PTHR37813:SF1">
    <property type="entry name" value="FELS-2 PROPHAGE PROTEIN"/>
    <property type="match status" value="1"/>
</dbReference>
<dbReference type="RefSeq" id="WP_070600067.1">
    <property type="nucleotide sequence ID" value="NZ_CP023510.1"/>
</dbReference>
<name>A0A291DD08_9MICC</name>
<dbReference type="PANTHER" id="PTHR37813">
    <property type="entry name" value="FELS-2 PROPHAGE PROTEIN"/>
    <property type="match status" value="1"/>
</dbReference>
<evidence type="ECO:0000256" key="1">
    <source>
        <dbReference type="SAM" id="Phobius"/>
    </source>
</evidence>
<dbReference type="NCBIfam" id="TIGR02675">
    <property type="entry name" value="tape_meas_nterm"/>
    <property type="match status" value="1"/>
</dbReference>
<evidence type="ECO:0000313" key="4">
    <source>
        <dbReference type="Proteomes" id="UP000218628"/>
    </source>
</evidence>
<proteinExistence type="predicted"/>
<dbReference type="Pfam" id="PF20155">
    <property type="entry name" value="TMP_3"/>
    <property type="match status" value="1"/>
</dbReference>
<keyword evidence="1" id="KW-0472">Membrane</keyword>
<feature type="transmembrane region" description="Helical" evidence="1">
    <location>
        <begin position="775"/>
        <end position="794"/>
    </location>
</feature>
<feature type="transmembrane region" description="Helical" evidence="1">
    <location>
        <begin position="801"/>
        <end position="830"/>
    </location>
</feature>
<keyword evidence="1" id="KW-0812">Transmembrane</keyword>
<dbReference type="EMBL" id="CP023510">
    <property type="protein sequence ID" value="ATF62294.1"/>
    <property type="molecule type" value="Genomic_DNA"/>
</dbReference>
<feature type="domain" description="Tape measure protein N-terminal" evidence="2">
    <location>
        <begin position="76"/>
        <end position="253"/>
    </location>
</feature>
<evidence type="ECO:0000313" key="3">
    <source>
        <dbReference type="EMBL" id="ATF62294.1"/>
    </source>
</evidence>
<sequence>MAGGYELAKAYVSVIASTKGAGAQIIAEMGSAGDSAGAKAAAGFGSKFGSIVPGLVTKALGGISLGAVFGTAFSKGFNRLKAIDVAQAKLRGLGNDADSVKVIMDNASASVKGTAFGLDAAATAAAGAVAAGIQPGERLEAVLKSVSNSAAASGSSMEEMGAIYNKVASVGKAQNDVLAQVADRGIPIYQALADELGKTTEEVFKMASDGKINFETFEKAMTKAAGTVATEMGNTLPGAFANAQAALGRFGANILSGIYPALTKFFLAFQEWMKPVEAFGKVIGTQIGAGITKVGEAISAFATGFKSTMGDGKRFTVTFEIIREEIARFASAFQTQGAGIVGVAQKVGSFLGTVLPSLLHSFVSVALNIIRVVGSLAVAFKSVLPSFSGAGDGANVATSAFDILESSIRLLSTGLFQLSQFIENHQQGVGRLVLALGTAVTAYKGVTTAIGLGKSAIESYNTAMGTISAAKDTVMGVAEGFKMLTSGAGSAREIAELGRNYQLGATAASVYEVAVRAATAAQTAFNTAAANIAGNLSKAFGLMKANPFASLVGAIGIVAGALAYFFTQTETGRAAWESLMQAIQPAIDQIMPMLSQAFQGIVQALQPVIATVVPMLGQLGANILQALQPVISQVAPKLVELGGKVAAAFGKLLPAIMPAVEAIGGAFSRMLPVIGNVVGQIASMVGPIFETLGPAIVASLQPVIPVVSGFFERMGAWIPQIVQSLSPLIPLFVQFGTTLMQQLAPIGEQVMSQLMPAIMELATTLMSFLPQIAQIFQAIMPVIMQAIGAILAMLPQIVGIFIELVPVVVSVVGAIGQLAAALLDIVTAIIPVLLPVFQALIGVIGAILAALLPLIAAIINTVIPIVLSLIEAIMPIVNMLIQILVPAIQMVLTVVQAVIGAIVPIIQSAIAIITGIIKLFTSVLKGDWKGAWDAVKQILEGAWNLIKSIVTGAINVVRSIIEAGVNFIKAVWEAAWNGIKSFFTTIMNGIITGVSNGIQSVVNFFRNLGSDIINTLSSLPGRMVQIGSEIMAGIGQGIANGIGAVRQGFNNLLSMLPGWAKDILGIHSPSRVMRDQVGRWIPAGVAVGVENGTGALRDSVRRMANGAIDSVQTSMDDLYDILAPRDIEWNLNVAVNEPALANLNGSINANTAYNPAPAPSAKPQLHVHVEPPTGVEDVDRFGKRVMQAINYEMNGVLV</sequence>
<reference evidence="4" key="1">
    <citation type="submission" date="2017-09" db="EMBL/GenBank/DDBJ databases">
        <title>FDA dAtabase for Regulatory Grade micrObial Sequences (FDA-ARGOS): Supporting development and validation of Infectious Disease Dx tests.</title>
        <authorList>
            <person name="Minogue T."/>
            <person name="Wolcott M."/>
            <person name="Wasieloski L."/>
            <person name="Aguilar W."/>
            <person name="Moore D."/>
            <person name="Tallon L."/>
            <person name="Sadzewicz L."/>
            <person name="Ott S."/>
            <person name="Zhao X."/>
            <person name="Nagaraj S."/>
            <person name="Vavikolanu K."/>
            <person name="Aluvathingal J."/>
            <person name="Nadendla S."/>
            <person name="Sichtig H."/>
        </authorList>
    </citation>
    <scope>NUCLEOTIDE SEQUENCE [LARGE SCALE GENOMIC DNA]</scope>
    <source>
        <strain evidence="4">FDAARGOS_369</strain>
    </source>
</reference>
<dbReference type="AlphaFoldDB" id="A0A291DD08"/>
<dbReference type="InterPro" id="IPR013491">
    <property type="entry name" value="Tape_meas_N"/>
</dbReference>
<dbReference type="Gene3D" id="1.25.10.10">
    <property type="entry name" value="Leucine-rich Repeat Variant"/>
    <property type="match status" value="1"/>
</dbReference>
<feature type="transmembrane region" description="Helical" evidence="1">
    <location>
        <begin position="894"/>
        <end position="920"/>
    </location>
</feature>
<accession>A0A291DD08</accession>
<dbReference type="SUPFAM" id="SSF48371">
    <property type="entry name" value="ARM repeat"/>
    <property type="match status" value="1"/>
</dbReference>
<feature type="transmembrane region" description="Helical" evidence="1">
    <location>
        <begin position="548"/>
        <end position="566"/>
    </location>
</feature>
<evidence type="ECO:0000259" key="2">
    <source>
        <dbReference type="Pfam" id="PF20155"/>
    </source>
</evidence>
<dbReference type="InterPro" id="IPR011989">
    <property type="entry name" value="ARM-like"/>
</dbReference>
<organism evidence="3 4">
    <name type="scientific">Rothia mucilaginosa</name>
    <dbReference type="NCBI Taxonomy" id="43675"/>
    <lineage>
        <taxon>Bacteria</taxon>
        <taxon>Bacillati</taxon>
        <taxon>Actinomycetota</taxon>
        <taxon>Actinomycetes</taxon>
        <taxon>Micrococcales</taxon>
        <taxon>Micrococcaceae</taxon>
        <taxon>Rothia</taxon>
    </lineage>
</organism>
<keyword evidence="1" id="KW-1133">Transmembrane helix</keyword>
<dbReference type="InterPro" id="IPR016024">
    <property type="entry name" value="ARM-type_fold"/>
</dbReference>
<dbReference type="Proteomes" id="UP000218628">
    <property type="component" value="Chromosome"/>
</dbReference>
<gene>
    <name evidence="3" type="ORF">CO690_00830</name>
</gene>
<protein>
    <recommendedName>
        <fullName evidence="2">Tape measure protein N-terminal domain-containing protein</fullName>
    </recommendedName>
</protein>